<reference evidence="2" key="1">
    <citation type="submission" date="2023-07" db="EMBL/GenBank/DDBJ databases">
        <title>Two novel species in the genus Flavivirga.</title>
        <authorList>
            <person name="Kwon K."/>
        </authorList>
    </citation>
    <scope>NUCLEOTIDE SEQUENCE</scope>
    <source>
        <strain evidence="2">KACC 14158</strain>
    </source>
</reference>
<keyword evidence="3" id="KW-1185">Reference proteome</keyword>
<proteinExistence type="predicted"/>
<sequence length="367" mass="42782">MKQSAFFFMFLFLITIHIKAQENPLVDQLLDRIEQISTERDSLKRVNVKQQETISSNKKKADTTLKGLHIKIDQLQTQVQDEDKLKNTIKKLTDSITGILVEKENESKSLQSLFDNLKVKYNSILIDRQEEEHKRVVSFEEKLRQKNDSITELKNSIVNRDNIIKDNKSKTEAIANKKYIEGQKKGQQEVFDKFKANYSSGSFDDLIISSTKKVVIRDLQFAQKNDPKTYMMLKELSLYFAAKEVLEQPYNEQQVKKALDQLSQITATSVKLDRLKKAISQYKLCNDALKKAIEKILGDIDKKFRASDDDESQVKKLKQVLAILSWYFRNYRFDFKEYSYLSDVVLELMNSKQRDANANINHLLDKL</sequence>
<feature type="coiled-coil region" evidence="1">
    <location>
        <begin position="100"/>
        <end position="156"/>
    </location>
</feature>
<keyword evidence="1" id="KW-0175">Coiled coil</keyword>
<evidence type="ECO:0000313" key="2">
    <source>
        <dbReference type="EMBL" id="MDO5976919.1"/>
    </source>
</evidence>
<comment type="caution">
    <text evidence="2">The sequence shown here is derived from an EMBL/GenBank/DDBJ whole genome shotgun (WGS) entry which is preliminary data.</text>
</comment>
<name>A0ABT8WV05_9FLAO</name>
<dbReference type="Proteomes" id="UP001176806">
    <property type="component" value="Unassembled WGS sequence"/>
</dbReference>
<organism evidence="2 3">
    <name type="scientific">Flavivirga jejuensis</name>
    <dbReference type="NCBI Taxonomy" id="870487"/>
    <lineage>
        <taxon>Bacteria</taxon>
        <taxon>Pseudomonadati</taxon>
        <taxon>Bacteroidota</taxon>
        <taxon>Flavobacteriia</taxon>
        <taxon>Flavobacteriales</taxon>
        <taxon>Flavobacteriaceae</taxon>
        <taxon>Flavivirga</taxon>
    </lineage>
</organism>
<evidence type="ECO:0000256" key="1">
    <source>
        <dbReference type="SAM" id="Coils"/>
    </source>
</evidence>
<evidence type="ECO:0000313" key="3">
    <source>
        <dbReference type="Proteomes" id="UP001176806"/>
    </source>
</evidence>
<accession>A0ABT8WV05</accession>
<gene>
    <name evidence="2" type="ORF">Q4Q40_22185</name>
</gene>
<protein>
    <submittedName>
        <fullName evidence="2">Uncharacterized protein</fullName>
    </submittedName>
</protein>
<dbReference type="EMBL" id="JAUOEL010000009">
    <property type="protein sequence ID" value="MDO5976919.1"/>
    <property type="molecule type" value="Genomic_DNA"/>
</dbReference>
<dbReference type="RefSeq" id="WP_303304249.1">
    <property type="nucleotide sequence ID" value="NZ_BAABDA010000011.1"/>
</dbReference>